<comment type="caution">
    <text evidence="6">The sequence shown here is derived from an EMBL/GenBank/DDBJ whole genome shotgun (WGS) entry which is preliminary data.</text>
</comment>
<feature type="region of interest" description="Disordered" evidence="4">
    <location>
        <begin position="239"/>
        <end position="275"/>
    </location>
</feature>
<dbReference type="PANTHER" id="PTHR45527:SF1">
    <property type="entry name" value="FATTY ACID SYNTHASE"/>
    <property type="match status" value="1"/>
</dbReference>
<feature type="domain" description="Carrier" evidence="5">
    <location>
        <begin position="577"/>
        <end position="652"/>
    </location>
</feature>
<evidence type="ECO:0000256" key="2">
    <source>
        <dbReference type="ARBA" id="ARBA00022450"/>
    </source>
</evidence>
<dbReference type="InterPro" id="IPR009081">
    <property type="entry name" value="PP-bd_ACP"/>
</dbReference>
<sequence length="659" mass="67700">MSDEPRGAASLPSHRQELVARLLAARRRAGGDAIPAVSREAGLLECSPEQRRLWLAAQTDRQVAAPNVTLGLGLSGPLDVGALAKALTGLAERHETLRTVFVNSGGEPRQMILGSPDAPLTLVDLTGDPRAEQTALRLATAAAGERFDLASGPMLRLTVYRTAPDEHRLLLVVNHLVCDGGSLGVVARDLAALYSGRELPPPPAVTYADYAAWARTRARAHAGERLGHWRERLADAPPLLGGEAGRASREAGAAPGPLRDAPSRDSGGRMSSTSAFPVEAGTMDALRGGPATPFVAVLAAFSVLLHRATGASGVTVGTVTGTRARRELEPLVGCFINMVPIPLCLDGTEGFRAIVARTRAEVGAALAHEVPFDTLTSAVGGRRRPGVHPIFQVALIQQDAPEPPGGWDGLRAFAWSPEVDETAYDLTLTMTPTDTGHRLALTHRRDRVPEEGAGALATGFAELLGGLAAAPDAPVGGLALPSLDALARPRPASESPSPSRRPHADASPSARPVDELLGAGPTAAPVTGSVAAPVAGSTAAPVAGSTAASVAGSTAASVTGSMAATVTGPAAAPGAGPVDEKVAAEVRRIWSEVLGVPEIDGDADLFDLGGDSLAITRIAARVQESLGVEVPAWMFFEAPTIGGFVEALTTFGKTPPGRA</sequence>
<evidence type="ECO:0000256" key="1">
    <source>
        <dbReference type="ARBA" id="ARBA00001957"/>
    </source>
</evidence>
<gene>
    <name evidence="6" type="ORF">DQ384_02080</name>
</gene>
<keyword evidence="3" id="KW-0597">Phosphoprotein</keyword>
<dbReference type="CDD" id="cd19531">
    <property type="entry name" value="LCL_NRPS-like"/>
    <property type="match status" value="1"/>
</dbReference>
<dbReference type="Gene3D" id="3.30.559.10">
    <property type="entry name" value="Chloramphenicol acetyltransferase-like domain"/>
    <property type="match status" value="1"/>
</dbReference>
<dbReference type="GO" id="GO:0005737">
    <property type="term" value="C:cytoplasm"/>
    <property type="evidence" value="ECO:0007669"/>
    <property type="project" value="TreeGrafter"/>
</dbReference>
<dbReference type="Gene3D" id="3.30.559.30">
    <property type="entry name" value="Nonribosomal peptide synthetase, condensation domain"/>
    <property type="match status" value="1"/>
</dbReference>
<accession>A0A367FSG0</accession>
<proteinExistence type="predicted"/>
<dbReference type="GO" id="GO:0003824">
    <property type="term" value="F:catalytic activity"/>
    <property type="evidence" value="ECO:0007669"/>
    <property type="project" value="InterPro"/>
</dbReference>
<dbReference type="Pfam" id="PF00550">
    <property type="entry name" value="PP-binding"/>
    <property type="match status" value="1"/>
</dbReference>
<dbReference type="SUPFAM" id="SSF47336">
    <property type="entry name" value="ACP-like"/>
    <property type="match status" value="1"/>
</dbReference>
<keyword evidence="2" id="KW-0596">Phosphopantetheine</keyword>
<dbReference type="InterPro" id="IPR006162">
    <property type="entry name" value="Ppantetheine_attach_site"/>
</dbReference>
<dbReference type="AlphaFoldDB" id="A0A367FSG0"/>
<dbReference type="PANTHER" id="PTHR45527">
    <property type="entry name" value="NONRIBOSOMAL PEPTIDE SYNTHETASE"/>
    <property type="match status" value="1"/>
</dbReference>
<dbReference type="InterPro" id="IPR001242">
    <property type="entry name" value="Condensation_dom"/>
</dbReference>
<organism evidence="6 7">
    <name type="scientific">Sphaerisporangium album</name>
    <dbReference type="NCBI Taxonomy" id="509200"/>
    <lineage>
        <taxon>Bacteria</taxon>
        <taxon>Bacillati</taxon>
        <taxon>Actinomycetota</taxon>
        <taxon>Actinomycetes</taxon>
        <taxon>Streptosporangiales</taxon>
        <taxon>Streptosporangiaceae</taxon>
        <taxon>Sphaerisporangium</taxon>
    </lineage>
</organism>
<dbReference type="PROSITE" id="PS50075">
    <property type="entry name" value="CARRIER"/>
    <property type="match status" value="1"/>
</dbReference>
<dbReference type="GO" id="GO:0044550">
    <property type="term" value="P:secondary metabolite biosynthetic process"/>
    <property type="evidence" value="ECO:0007669"/>
    <property type="project" value="TreeGrafter"/>
</dbReference>
<evidence type="ECO:0000259" key="5">
    <source>
        <dbReference type="PROSITE" id="PS50075"/>
    </source>
</evidence>
<protein>
    <recommendedName>
        <fullName evidence="5">Carrier domain-containing protein</fullName>
    </recommendedName>
</protein>
<dbReference type="OrthoDB" id="2472181at2"/>
<dbReference type="GO" id="GO:0031177">
    <property type="term" value="F:phosphopantetheine binding"/>
    <property type="evidence" value="ECO:0007669"/>
    <property type="project" value="InterPro"/>
</dbReference>
<dbReference type="Proteomes" id="UP000253094">
    <property type="component" value="Unassembled WGS sequence"/>
</dbReference>
<name>A0A367FSG0_9ACTN</name>
<dbReference type="RefSeq" id="WP_114026905.1">
    <property type="nucleotide sequence ID" value="NZ_QOIL01000001.1"/>
</dbReference>
<dbReference type="Pfam" id="PF00668">
    <property type="entry name" value="Condensation"/>
    <property type="match status" value="1"/>
</dbReference>
<dbReference type="PROSITE" id="PS00012">
    <property type="entry name" value="PHOSPHOPANTETHEINE"/>
    <property type="match status" value="1"/>
</dbReference>
<feature type="region of interest" description="Disordered" evidence="4">
    <location>
        <begin position="488"/>
        <end position="524"/>
    </location>
</feature>
<evidence type="ECO:0000313" key="7">
    <source>
        <dbReference type="Proteomes" id="UP000253094"/>
    </source>
</evidence>
<evidence type="ECO:0000256" key="4">
    <source>
        <dbReference type="SAM" id="MobiDB-lite"/>
    </source>
</evidence>
<feature type="compositionally biased region" description="Low complexity" evidence="4">
    <location>
        <begin position="488"/>
        <end position="498"/>
    </location>
</feature>
<evidence type="ECO:0000313" key="6">
    <source>
        <dbReference type="EMBL" id="RCG33241.1"/>
    </source>
</evidence>
<comment type="cofactor">
    <cofactor evidence="1">
        <name>pantetheine 4'-phosphate</name>
        <dbReference type="ChEBI" id="CHEBI:47942"/>
    </cofactor>
</comment>
<dbReference type="SMART" id="SM00823">
    <property type="entry name" value="PKS_PP"/>
    <property type="match status" value="1"/>
</dbReference>
<dbReference type="EMBL" id="QOIL01000001">
    <property type="protein sequence ID" value="RCG33241.1"/>
    <property type="molecule type" value="Genomic_DNA"/>
</dbReference>
<keyword evidence="7" id="KW-1185">Reference proteome</keyword>
<dbReference type="InterPro" id="IPR023213">
    <property type="entry name" value="CAT-like_dom_sf"/>
</dbReference>
<dbReference type="InterPro" id="IPR036736">
    <property type="entry name" value="ACP-like_sf"/>
</dbReference>
<dbReference type="Gene3D" id="1.10.1200.10">
    <property type="entry name" value="ACP-like"/>
    <property type="match status" value="1"/>
</dbReference>
<dbReference type="SUPFAM" id="SSF52777">
    <property type="entry name" value="CoA-dependent acyltransferases"/>
    <property type="match status" value="2"/>
</dbReference>
<reference evidence="6 7" key="1">
    <citation type="submission" date="2018-06" db="EMBL/GenBank/DDBJ databases">
        <title>Sphaerisporangium craniellae sp. nov., isolated from a marine sponge in the South China Sea.</title>
        <authorList>
            <person name="Li L."/>
        </authorList>
    </citation>
    <scope>NUCLEOTIDE SEQUENCE [LARGE SCALE GENOMIC DNA]</scope>
    <source>
        <strain evidence="6 7">CCTCC AA 208026</strain>
    </source>
</reference>
<dbReference type="InterPro" id="IPR020806">
    <property type="entry name" value="PKS_PP-bd"/>
</dbReference>
<evidence type="ECO:0000256" key="3">
    <source>
        <dbReference type="ARBA" id="ARBA00022553"/>
    </source>
</evidence>
<dbReference type="GO" id="GO:0043041">
    <property type="term" value="P:amino acid activation for nonribosomal peptide biosynthetic process"/>
    <property type="evidence" value="ECO:0007669"/>
    <property type="project" value="TreeGrafter"/>
</dbReference>
<dbReference type="GO" id="GO:0008610">
    <property type="term" value="P:lipid biosynthetic process"/>
    <property type="evidence" value="ECO:0007669"/>
    <property type="project" value="UniProtKB-ARBA"/>
</dbReference>